<organism evidence="2 3">
    <name type="scientific">Olea europaea subsp. europaea</name>
    <dbReference type="NCBI Taxonomy" id="158383"/>
    <lineage>
        <taxon>Eukaryota</taxon>
        <taxon>Viridiplantae</taxon>
        <taxon>Streptophyta</taxon>
        <taxon>Embryophyta</taxon>
        <taxon>Tracheophyta</taxon>
        <taxon>Spermatophyta</taxon>
        <taxon>Magnoliopsida</taxon>
        <taxon>eudicotyledons</taxon>
        <taxon>Gunneridae</taxon>
        <taxon>Pentapetalae</taxon>
        <taxon>asterids</taxon>
        <taxon>lamiids</taxon>
        <taxon>Lamiales</taxon>
        <taxon>Oleaceae</taxon>
        <taxon>Oleeae</taxon>
        <taxon>Olea</taxon>
    </lineage>
</organism>
<evidence type="ECO:0000313" key="3">
    <source>
        <dbReference type="Proteomes" id="UP000594638"/>
    </source>
</evidence>
<protein>
    <submittedName>
        <fullName evidence="2">Uncharacterized protein</fullName>
    </submittedName>
</protein>
<evidence type="ECO:0000313" key="2">
    <source>
        <dbReference type="EMBL" id="CAA3003379.1"/>
    </source>
</evidence>
<dbReference type="EMBL" id="CACTIH010005957">
    <property type="protein sequence ID" value="CAA3003379.1"/>
    <property type="molecule type" value="Genomic_DNA"/>
</dbReference>
<accession>A0A8S0TGA6</accession>
<gene>
    <name evidence="2" type="ORF">OLEA9_A082446</name>
</gene>
<reference evidence="2 3" key="1">
    <citation type="submission" date="2019-12" db="EMBL/GenBank/DDBJ databases">
        <authorList>
            <person name="Alioto T."/>
            <person name="Alioto T."/>
            <person name="Gomez Garrido J."/>
        </authorList>
    </citation>
    <scope>NUCLEOTIDE SEQUENCE [LARGE SCALE GENOMIC DNA]</scope>
</reference>
<comment type="caution">
    <text evidence="2">The sequence shown here is derived from an EMBL/GenBank/DDBJ whole genome shotgun (WGS) entry which is preliminary data.</text>
</comment>
<dbReference type="Gramene" id="OE9A082446T1">
    <property type="protein sequence ID" value="OE9A082446C1"/>
    <property type="gene ID" value="OE9A082446"/>
</dbReference>
<dbReference type="Proteomes" id="UP000594638">
    <property type="component" value="Unassembled WGS sequence"/>
</dbReference>
<dbReference type="AlphaFoldDB" id="A0A8S0TGA6"/>
<evidence type="ECO:0000256" key="1">
    <source>
        <dbReference type="SAM" id="MobiDB-lite"/>
    </source>
</evidence>
<name>A0A8S0TGA6_OLEEU</name>
<sequence>MKSGRNVEDGNGNAGRRIVENEKKKENVGCRIVERLSKEEFTNLWAFSQTCGIYLAALPLKTVQFLEEHGRGGNVDFRMVESRRKVEHEGGGNVGCQIVENERKVEHEGENVGCRIVESGRNTEHEGE</sequence>
<feature type="region of interest" description="Disordered" evidence="1">
    <location>
        <begin position="1"/>
        <end position="20"/>
    </location>
</feature>
<keyword evidence="3" id="KW-1185">Reference proteome</keyword>
<proteinExistence type="predicted"/>